<feature type="domain" description="MBG" evidence="1">
    <location>
        <begin position="169"/>
        <end position="246"/>
    </location>
</feature>
<dbReference type="InterPro" id="IPR037160">
    <property type="entry name" value="DNA_Pol_thumb_sf"/>
</dbReference>
<organism evidence="2 3">
    <name type="scientific">Marinobacterium halophilum</name>
    <dbReference type="NCBI Taxonomy" id="267374"/>
    <lineage>
        <taxon>Bacteria</taxon>
        <taxon>Pseudomonadati</taxon>
        <taxon>Pseudomonadota</taxon>
        <taxon>Gammaproteobacteria</taxon>
        <taxon>Oceanospirillales</taxon>
        <taxon>Oceanospirillaceae</taxon>
        <taxon>Marinobacterium</taxon>
    </lineage>
</organism>
<name>A0A2P8EGW1_9GAMM</name>
<evidence type="ECO:0000313" key="3">
    <source>
        <dbReference type="Proteomes" id="UP000242133"/>
    </source>
</evidence>
<keyword evidence="3" id="KW-1185">Reference proteome</keyword>
<proteinExistence type="predicted"/>
<dbReference type="InterPro" id="IPR041286">
    <property type="entry name" value="MBG_2"/>
</dbReference>
<protein>
    <recommendedName>
        <fullName evidence="1">MBG domain-containing protein</fullName>
    </recommendedName>
</protein>
<feature type="domain" description="MBG" evidence="1">
    <location>
        <begin position="5"/>
        <end position="80"/>
    </location>
</feature>
<feature type="domain" description="MBG" evidence="1">
    <location>
        <begin position="86"/>
        <end position="163"/>
    </location>
</feature>
<evidence type="ECO:0000259" key="1">
    <source>
        <dbReference type="Pfam" id="PF18676"/>
    </source>
</evidence>
<dbReference type="Proteomes" id="UP000242133">
    <property type="component" value="Unassembled WGS sequence"/>
</dbReference>
<reference evidence="2 3" key="1">
    <citation type="submission" date="2018-03" db="EMBL/GenBank/DDBJ databases">
        <title>Genomic Encyclopedia of Archaeal and Bacterial Type Strains, Phase II (KMG-II): from individual species to whole genera.</title>
        <authorList>
            <person name="Goeker M."/>
        </authorList>
    </citation>
    <scope>NUCLEOTIDE SEQUENCE [LARGE SCALE GENOMIC DNA]</scope>
    <source>
        <strain evidence="2 3">DSM 17586</strain>
    </source>
</reference>
<sequence length="380" mass="39062">LDVLITAQDASKVYDGLAWSGGNGVSVQGLVENDNASDLTGTLRWGGTAQGAVDAGQYTLTASGLSSTNYDIRFQDGTLTIDKAPLTLTTQDAGKVYDGLAWSGGTDVAYSGFVNGEGTSVLDGELIWGGTAQGAQNAGQYQISASGLSADNYAVSMVDGTLTIDKAPLIVTAQDAGKVYDGLAWSGGTDVAYSGFVNGEGTSVLDGELTWGGTAQGAQNAGQYQISASGLSADNYAVSMVDGTLTIDKAPLTVTANDAIWVYDNTPWLGGNGLTYSGFVGDEDAAVLTGDLQWNGSAEGAREPGEYALSPFGLDAANYTVTYADGQLRIITPMEAAGVPYTRAVQQAQRMASEQGTSTPADTATPLQIVGSGIRLPRFK</sequence>
<dbReference type="Gene3D" id="3.30.210.10">
    <property type="entry name" value="DNA polymerase, thumb domain"/>
    <property type="match status" value="4"/>
</dbReference>
<dbReference type="Pfam" id="PF18676">
    <property type="entry name" value="MBG_2"/>
    <property type="match status" value="4"/>
</dbReference>
<feature type="domain" description="MBG" evidence="1">
    <location>
        <begin position="252"/>
        <end position="328"/>
    </location>
</feature>
<evidence type="ECO:0000313" key="2">
    <source>
        <dbReference type="EMBL" id="PSL08715.1"/>
    </source>
</evidence>
<feature type="non-terminal residue" evidence="2">
    <location>
        <position position="1"/>
    </location>
</feature>
<dbReference type="EMBL" id="PYGI01000042">
    <property type="protein sequence ID" value="PSL08715.1"/>
    <property type="molecule type" value="Genomic_DNA"/>
</dbReference>
<dbReference type="AlphaFoldDB" id="A0A2P8EGW1"/>
<dbReference type="RefSeq" id="WP_170069387.1">
    <property type="nucleotide sequence ID" value="NZ_PYGI01000042.1"/>
</dbReference>
<accession>A0A2P8EGW1</accession>
<comment type="caution">
    <text evidence="2">The sequence shown here is derived from an EMBL/GenBank/DDBJ whole genome shotgun (WGS) entry which is preliminary data.</text>
</comment>
<gene>
    <name evidence="2" type="ORF">CLV44_1422</name>
</gene>